<feature type="compositionally biased region" description="Basic and acidic residues" evidence="1">
    <location>
        <begin position="1"/>
        <end position="11"/>
    </location>
</feature>
<feature type="compositionally biased region" description="Basic and acidic residues" evidence="1">
    <location>
        <begin position="22"/>
        <end position="43"/>
    </location>
</feature>
<dbReference type="EMBL" id="JBHLWK010000008">
    <property type="protein sequence ID" value="MFC0203588.1"/>
    <property type="molecule type" value="Genomic_DNA"/>
</dbReference>
<reference evidence="2 3" key="1">
    <citation type="submission" date="2024-09" db="EMBL/GenBank/DDBJ databases">
        <authorList>
            <person name="Sun Q."/>
            <person name="Mori K."/>
        </authorList>
    </citation>
    <scope>NUCLEOTIDE SEQUENCE [LARGE SCALE GENOMIC DNA]</scope>
    <source>
        <strain evidence="2 3">CCM 7706</strain>
    </source>
</reference>
<dbReference type="Proteomes" id="UP001589798">
    <property type="component" value="Unassembled WGS sequence"/>
</dbReference>
<sequence length="49" mass="5736">MDPRLDPRDQRVLPVQPLDLPDAERGEERDRRKQKRGEPDGPPRRVPVP</sequence>
<evidence type="ECO:0000313" key="2">
    <source>
        <dbReference type="EMBL" id="MFC0203588.1"/>
    </source>
</evidence>
<keyword evidence="3" id="KW-1185">Reference proteome</keyword>
<evidence type="ECO:0000313" key="3">
    <source>
        <dbReference type="Proteomes" id="UP001589798"/>
    </source>
</evidence>
<gene>
    <name evidence="2" type="ORF">ACFFJC_04795</name>
</gene>
<protein>
    <submittedName>
        <fullName evidence="2">Uncharacterized protein</fullName>
    </submittedName>
</protein>
<proteinExistence type="predicted"/>
<accession>A0ABV6CWZ1</accession>
<comment type="caution">
    <text evidence="2">The sequence shown here is derived from an EMBL/GenBank/DDBJ whole genome shotgun (WGS) entry which is preliminary data.</text>
</comment>
<organism evidence="2 3">
    <name type="scientific">Novosphingobium soli</name>
    <dbReference type="NCBI Taxonomy" id="574956"/>
    <lineage>
        <taxon>Bacteria</taxon>
        <taxon>Pseudomonadati</taxon>
        <taxon>Pseudomonadota</taxon>
        <taxon>Alphaproteobacteria</taxon>
        <taxon>Sphingomonadales</taxon>
        <taxon>Sphingomonadaceae</taxon>
        <taxon>Novosphingobium</taxon>
    </lineage>
</organism>
<dbReference type="RefSeq" id="WP_379486357.1">
    <property type="nucleotide sequence ID" value="NZ_JBHLWK010000008.1"/>
</dbReference>
<name>A0ABV6CWZ1_9SPHN</name>
<evidence type="ECO:0000256" key="1">
    <source>
        <dbReference type="SAM" id="MobiDB-lite"/>
    </source>
</evidence>
<feature type="region of interest" description="Disordered" evidence="1">
    <location>
        <begin position="1"/>
        <end position="49"/>
    </location>
</feature>